<feature type="non-terminal residue" evidence="1">
    <location>
        <position position="1"/>
    </location>
</feature>
<feature type="non-terminal residue" evidence="1">
    <location>
        <position position="19"/>
    </location>
</feature>
<gene>
    <name evidence="1" type="ORF">rCG_64466</name>
</gene>
<protein>
    <submittedName>
        <fullName evidence="1">RCG64466</fullName>
    </submittedName>
</protein>
<accession>A6KGN7</accession>
<organism evidence="1 2">
    <name type="scientific">Rattus norvegicus</name>
    <name type="common">Rat</name>
    <dbReference type="NCBI Taxonomy" id="10116"/>
    <lineage>
        <taxon>Eukaryota</taxon>
        <taxon>Metazoa</taxon>
        <taxon>Chordata</taxon>
        <taxon>Craniata</taxon>
        <taxon>Vertebrata</taxon>
        <taxon>Euteleostomi</taxon>
        <taxon>Mammalia</taxon>
        <taxon>Eutheria</taxon>
        <taxon>Euarchontoglires</taxon>
        <taxon>Glires</taxon>
        <taxon>Rodentia</taxon>
        <taxon>Myomorpha</taxon>
        <taxon>Muroidea</taxon>
        <taxon>Muridae</taxon>
        <taxon>Murinae</taxon>
        <taxon>Rattus</taxon>
    </lineage>
</organism>
<sequence>EEALQSQPSGKELNSLLNQ</sequence>
<evidence type="ECO:0000313" key="1">
    <source>
        <dbReference type="EMBL" id="EDM14116.1"/>
    </source>
</evidence>
<dbReference type="AlphaFoldDB" id="A6KGN7"/>
<dbReference type="EMBL" id="CH474049">
    <property type="protein sequence ID" value="EDM14116.1"/>
    <property type="molecule type" value="Genomic_DNA"/>
</dbReference>
<proteinExistence type="predicted"/>
<name>A6KGN7_RAT</name>
<reference evidence="1 2" key="1">
    <citation type="submission" date="2005-07" db="EMBL/GenBank/DDBJ databases">
        <authorList>
            <person name="Mural R.J."/>
            <person name="Li P.W."/>
            <person name="Adams M.D."/>
            <person name="Amanatides P.G."/>
            <person name="Baden-Tillson H."/>
            <person name="Barnstead M."/>
            <person name="Chin S.H."/>
            <person name="Dew I."/>
            <person name="Evans C.A."/>
            <person name="Ferriera S."/>
            <person name="Flanigan M."/>
            <person name="Fosler C."/>
            <person name="Glodek A."/>
            <person name="Gu Z."/>
            <person name="Holt R.A."/>
            <person name="Jennings D."/>
            <person name="Kraft C.L."/>
            <person name="Lu F."/>
            <person name="Nguyen T."/>
            <person name="Nusskern D.R."/>
            <person name="Pfannkoch C.M."/>
            <person name="Sitter C."/>
            <person name="Sutton G.G."/>
            <person name="Venter J.C."/>
            <person name="Wang Z."/>
            <person name="Woodage T."/>
            <person name="Zheng X.H."/>
            <person name="Zhong F."/>
        </authorList>
    </citation>
    <scope>NUCLEOTIDE SEQUENCE [LARGE SCALE GENOMIC DNA]</scope>
    <source>
        <strain>BN</strain>
        <strain evidence="2">Sprague-Dawley</strain>
    </source>
</reference>
<evidence type="ECO:0000313" key="2">
    <source>
        <dbReference type="Proteomes" id="UP000234681"/>
    </source>
</evidence>
<dbReference type="Proteomes" id="UP000234681">
    <property type="component" value="Chromosome 15"/>
</dbReference>